<comment type="caution">
    <text evidence="2">The sequence shown here is derived from an EMBL/GenBank/DDBJ whole genome shotgun (WGS) entry which is preliminary data.</text>
</comment>
<keyword evidence="1" id="KW-1133">Transmembrane helix</keyword>
<accession>A0ABN3JS03</accession>
<evidence type="ECO:0000313" key="2">
    <source>
        <dbReference type="EMBL" id="GAA2438517.1"/>
    </source>
</evidence>
<feature type="transmembrane region" description="Helical" evidence="1">
    <location>
        <begin position="141"/>
        <end position="158"/>
    </location>
</feature>
<dbReference type="InterPro" id="IPR009339">
    <property type="entry name" value="DUF998"/>
</dbReference>
<sequence length="235" mass="24871">MSTKVDSPMVSTYIDTMGFQSRTLLLCGAIAGPLFTLIYLAEGATRADYDPLRHPVSSLALGERGWLQILNFLLAAALTMAFAVGVHRSSQRSAWGPLLIGLWATGLLGAGIFVADPIGGYPLGTPDRLPQPTTHGVLHDYLSLAGFIALTAACFVSARSGPPLWRLCCGLSALGFATAMVVSSVTFGQAGDQGDLAGLFQRIAITIAWSWQALLAFRFLRQGQHGGAERAVLHA</sequence>
<keyword evidence="3" id="KW-1185">Reference proteome</keyword>
<evidence type="ECO:0000313" key="3">
    <source>
        <dbReference type="Proteomes" id="UP001501231"/>
    </source>
</evidence>
<gene>
    <name evidence="2" type="ORF">GCM10010191_62170</name>
</gene>
<feature type="transmembrane region" description="Helical" evidence="1">
    <location>
        <begin position="67"/>
        <end position="86"/>
    </location>
</feature>
<evidence type="ECO:0000256" key="1">
    <source>
        <dbReference type="SAM" id="Phobius"/>
    </source>
</evidence>
<feature type="transmembrane region" description="Helical" evidence="1">
    <location>
        <begin position="98"/>
        <end position="121"/>
    </location>
</feature>
<dbReference type="EMBL" id="BAAARW010000023">
    <property type="protein sequence ID" value="GAA2438517.1"/>
    <property type="molecule type" value="Genomic_DNA"/>
</dbReference>
<keyword evidence="1" id="KW-0812">Transmembrane</keyword>
<feature type="transmembrane region" description="Helical" evidence="1">
    <location>
        <begin position="199"/>
        <end position="220"/>
    </location>
</feature>
<keyword evidence="1" id="KW-0472">Membrane</keyword>
<dbReference type="Proteomes" id="UP001501231">
    <property type="component" value="Unassembled WGS sequence"/>
</dbReference>
<dbReference type="Pfam" id="PF06197">
    <property type="entry name" value="DUF998"/>
    <property type="match status" value="1"/>
</dbReference>
<name>A0ABN3JS03_9ACTN</name>
<reference evidence="2 3" key="1">
    <citation type="journal article" date="2019" name="Int. J. Syst. Evol. Microbiol.">
        <title>The Global Catalogue of Microorganisms (GCM) 10K type strain sequencing project: providing services to taxonomists for standard genome sequencing and annotation.</title>
        <authorList>
            <consortium name="The Broad Institute Genomics Platform"/>
            <consortium name="The Broad Institute Genome Sequencing Center for Infectious Disease"/>
            <person name="Wu L."/>
            <person name="Ma J."/>
        </authorList>
    </citation>
    <scope>NUCLEOTIDE SEQUENCE [LARGE SCALE GENOMIC DNA]</scope>
    <source>
        <strain evidence="2 3">JCM 3325</strain>
    </source>
</reference>
<feature type="transmembrane region" description="Helical" evidence="1">
    <location>
        <begin position="165"/>
        <end position="187"/>
    </location>
</feature>
<proteinExistence type="predicted"/>
<protein>
    <submittedName>
        <fullName evidence="2">DUF998 domain-containing protein</fullName>
    </submittedName>
</protein>
<organism evidence="2 3">
    <name type="scientific">Actinomadura vinacea</name>
    <dbReference type="NCBI Taxonomy" id="115336"/>
    <lineage>
        <taxon>Bacteria</taxon>
        <taxon>Bacillati</taxon>
        <taxon>Actinomycetota</taxon>
        <taxon>Actinomycetes</taxon>
        <taxon>Streptosporangiales</taxon>
        <taxon>Thermomonosporaceae</taxon>
        <taxon>Actinomadura</taxon>
    </lineage>
</organism>